<evidence type="ECO:0000256" key="1">
    <source>
        <dbReference type="SAM" id="SignalP"/>
    </source>
</evidence>
<reference evidence="2 3" key="1">
    <citation type="submission" date="2024-01" db="EMBL/GenBank/DDBJ databases">
        <title>Pseudocitrobacter sp. Endophytic strain Cyp-38L.</title>
        <authorList>
            <person name="Amer M.A."/>
            <person name="Hamed S.M."/>
        </authorList>
    </citation>
    <scope>NUCLEOTIDE SEQUENCE [LARGE SCALE GENOMIC DNA]</scope>
    <source>
        <strain evidence="2 3">Cyp38S</strain>
    </source>
</reference>
<protein>
    <submittedName>
        <fullName evidence="2">Imm57 family immunity protein</fullName>
    </submittedName>
</protein>
<dbReference type="InterPro" id="IPR028955">
    <property type="entry name" value="Imm57"/>
</dbReference>
<accession>A0ABV0HD19</accession>
<feature type="chain" id="PRO_5046670628" evidence="1">
    <location>
        <begin position="22"/>
        <end position="159"/>
    </location>
</feature>
<feature type="signal peptide" evidence="1">
    <location>
        <begin position="1"/>
        <end position="21"/>
    </location>
</feature>
<dbReference type="Pfam" id="PF15596">
    <property type="entry name" value="Imm57"/>
    <property type="match status" value="1"/>
</dbReference>
<dbReference type="RefSeq" id="WP_347792966.1">
    <property type="nucleotide sequence ID" value="NZ_JAYMYY010000001.1"/>
</dbReference>
<gene>
    <name evidence="2" type="ORF">VSR74_00980</name>
</gene>
<keyword evidence="3" id="KW-1185">Reference proteome</keyword>
<evidence type="ECO:0000313" key="2">
    <source>
        <dbReference type="EMBL" id="MEO3988406.1"/>
    </source>
</evidence>
<keyword evidence="1" id="KW-0732">Signal</keyword>
<dbReference type="Proteomes" id="UP001444146">
    <property type="component" value="Unassembled WGS sequence"/>
</dbReference>
<dbReference type="EMBL" id="JAYMYY010000001">
    <property type="protein sequence ID" value="MEO3988406.1"/>
    <property type="molecule type" value="Genomic_DNA"/>
</dbReference>
<sequence>MMNRSGFLVAGILLVSLFAQAEISGHQQRTLEFAEHAIVQGTGAEPELGLDVIGEGNDPQSLQFLTELVRWQRGMDAGQGESYTCYLLSKGNAILPYLEQMDPAALRQKCLAEFNGRKYGLKSSDNVDFICRSEKNIRLKKTDIIAGIGEGIVCNDEDW</sequence>
<proteinExistence type="predicted"/>
<comment type="caution">
    <text evidence="2">The sequence shown here is derived from an EMBL/GenBank/DDBJ whole genome shotgun (WGS) entry which is preliminary data.</text>
</comment>
<evidence type="ECO:0000313" key="3">
    <source>
        <dbReference type="Proteomes" id="UP001444146"/>
    </source>
</evidence>
<name>A0ABV0HD19_9ENTR</name>
<organism evidence="2 3">
    <name type="scientific">Pseudocitrobacter cyperus</name>
    <dbReference type="NCBI Taxonomy" id="3112843"/>
    <lineage>
        <taxon>Bacteria</taxon>
        <taxon>Pseudomonadati</taxon>
        <taxon>Pseudomonadota</taxon>
        <taxon>Gammaproteobacteria</taxon>
        <taxon>Enterobacterales</taxon>
        <taxon>Enterobacteriaceae</taxon>
        <taxon>Pseudocitrobacter</taxon>
    </lineage>
</organism>